<proteinExistence type="predicted"/>
<dbReference type="AlphaFoldDB" id="A0A1E7ESP3"/>
<feature type="region of interest" description="Disordered" evidence="1">
    <location>
        <begin position="26"/>
        <end position="86"/>
    </location>
</feature>
<keyword evidence="3" id="KW-1185">Reference proteome</keyword>
<protein>
    <submittedName>
        <fullName evidence="2">Uncharacterized protein</fullName>
    </submittedName>
</protein>
<evidence type="ECO:0000256" key="1">
    <source>
        <dbReference type="SAM" id="MobiDB-lite"/>
    </source>
</evidence>
<dbReference type="KEGG" id="fcy:FRACYDRAFT_220792"/>
<feature type="compositionally biased region" description="Low complexity" evidence="1">
    <location>
        <begin position="76"/>
        <end position="86"/>
    </location>
</feature>
<evidence type="ECO:0000313" key="3">
    <source>
        <dbReference type="Proteomes" id="UP000095751"/>
    </source>
</evidence>
<dbReference type="Proteomes" id="UP000095751">
    <property type="component" value="Unassembled WGS sequence"/>
</dbReference>
<dbReference type="InParanoid" id="A0A1E7ESP3"/>
<dbReference type="OrthoDB" id="45970at2759"/>
<dbReference type="EMBL" id="KV784378">
    <property type="protein sequence ID" value="OEU08889.1"/>
    <property type="molecule type" value="Genomic_DNA"/>
</dbReference>
<evidence type="ECO:0000313" key="2">
    <source>
        <dbReference type="EMBL" id="OEU08889.1"/>
    </source>
</evidence>
<accession>A0A1E7ESP3</accession>
<feature type="compositionally biased region" description="Basic and acidic residues" evidence="1">
    <location>
        <begin position="26"/>
        <end position="46"/>
    </location>
</feature>
<name>A0A1E7ESP3_9STRA</name>
<gene>
    <name evidence="2" type="ORF">FRACYDRAFT_220792</name>
</gene>
<sequence>MGCGSSKSGLNAVDDSVHVMLQHDKKVQLSKGQPEHKYKARAEHPLLLRPKSAIIEGTEPEGDGGDGGGGGGGGDITSATDDGGTN</sequence>
<reference evidence="2 3" key="1">
    <citation type="submission" date="2016-09" db="EMBL/GenBank/DDBJ databases">
        <title>Extensive genetic diversity and differential bi-allelic expression allows diatom success in the polar Southern Ocean.</title>
        <authorList>
            <consortium name="DOE Joint Genome Institute"/>
            <person name="Mock T."/>
            <person name="Otillar R.P."/>
            <person name="Strauss J."/>
            <person name="Dupont C."/>
            <person name="Frickenhaus S."/>
            <person name="Maumus F."/>
            <person name="Mcmullan M."/>
            <person name="Sanges R."/>
            <person name="Schmutz J."/>
            <person name="Toseland A."/>
            <person name="Valas R."/>
            <person name="Veluchamy A."/>
            <person name="Ward B.J."/>
            <person name="Allen A."/>
            <person name="Barry K."/>
            <person name="Falciatore A."/>
            <person name="Ferrante M."/>
            <person name="Fortunato A.E."/>
            <person name="Gloeckner G."/>
            <person name="Gruber A."/>
            <person name="Hipkin R."/>
            <person name="Janech M."/>
            <person name="Kroth P."/>
            <person name="Leese F."/>
            <person name="Lindquist E."/>
            <person name="Lyon B.R."/>
            <person name="Martin J."/>
            <person name="Mayer C."/>
            <person name="Parker M."/>
            <person name="Quesneville H."/>
            <person name="Raymond J."/>
            <person name="Uhlig C."/>
            <person name="Valentin K.U."/>
            <person name="Worden A.Z."/>
            <person name="Armbrust E.V."/>
            <person name="Bowler C."/>
            <person name="Green B."/>
            <person name="Moulton V."/>
            <person name="Van Oosterhout C."/>
            <person name="Grigoriev I."/>
        </authorList>
    </citation>
    <scope>NUCLEOTIDE SEQUENCE [LARGE SCALE GENOMIC DNA]</scope>
    <source>
        <strain evidence="2 3">CCMP1102</strain>
    </source>
</reference>
<feature type="compositionally biased region" description="Gly residues" evidence="1">
    <location>
        <begin position="65"/>
        <end position="75"/>
    </location>
</feature>
<organism evidence="2 3">
    <name type="scientific">Fragilariopsis cylindrus CCMP1102</name>
    <dbReference type="NCBI Taxonomy" id="635003"/>
    <lineage>
        <taxon>Eukaryota</taxon>
        <taxon>Sar</taxon>
        <taxon>Stramenopiles</taxon>
        <taxon>Ochrophyta</taxon>
        <taxon>Bacillariophyta</taxon>
        <taxon>Bacillariophyceae</taxon>
        <taxon>Bacillariophycidae</taxon>
        <taxon>Bacillariales</taxon>
        <taxon>Bacillariaceae</taxon>
        <taxon>Fragilariopsis</taxon>
    </lineage>
</organism>